<accession>A0A1M5V6D1</accession>
<organism evidence="1 2">
    <name type="scientific">Desulfosporosinus lacus DSM 15449</name>
    <dbReference type="NCBI Taxonomy" id="1121420"/>
    <lineage>
        <taxon>Bacteria</taxon>
        <taxon>Bacillati</taxon>
        <taxon>Bacillota</taxon>
        <taxon>Clostridia</taxon>
        <taxon>Eubacteriales</taxon>
        <taxon>Desulfitobacteriaceae</taxon>
        <taxon>Desulfosporosinus</taxon>
    </lineage>
</organism>
<proteinExistence type="predicted"/>
<keyword evidence="2" id="KW-1185">Reference proteome</keyword>
<evidence type="ECO:0000313" key="2">
    <source>
        <dbReference type="Proteomes" id="UP000183954"/>
    </source>
</evidence>
<gene>
    <name evidence="1" type="ORF">SAMN02746098_01219</name>
</gene>
<dbReference type="AlphaFoldDB" id="A0A1M5V6D1"/>
<sequence>MMNRTEILRLQREKVLTNIQEDYANRAKWLTELMDIDDEIEEMAEQKHKVN</sequence>
<dbReference type="STRING" id="1121420.SAMN02746098_01219"/>
<reference evidence="2" key="1">
    <citation type="submission" date="2016-11" db="EMBL/GenBank/DDBJ databases">
        <authorList>
            <person name="Varghese N."/>
            <person name="Submissions S."/>
        </authorList>
    </citation>
    <scope>NUCLEOTIDE SEQUENCE [LARGE SCALE GENOMIC DNA]</scope>
    <source>
        <strain evidence="2">DSM 15449</strain>
    </source>
</reference>
<evidence type="ECO:0000313" key="1">
    <source>
        <dbReference type="EMBL" id="SHH70771.1"/>
    </source>
</evidence>
<protein>
    <submittedName>
        <fullName evidence="1">Uncharacterized protein</fullName>
    </submittedName>
</protein>
<name>A0A1M5V6D1_9FIRM</name>
<dbReference type="EMBL" id="FQXJ01000004">
    <property type="protein sequence ID" value="SHH70771.1"/>
    <property type="molecule type" value="Genomic_DNA"/>
</dbReference>
<dbReference type="Proteomes" id="UP000183954">
    <property type="component" value="Unassembled WGS sequence"/>
</dbReference>
<dbReference type="RefSeq" id="WP_200797870.1">
    <property type="nucleotide sequence ID" value="NZ_FQXJ01000004.1"/>
</dbReference>